<sequence>MIELIKRIPLGRLTGLKTFVHLIKKLMADRNINDGGRQSSTRPTDDWVDIIRSSFAFVKQRLLEFINTLDDVTFSSVLDFYEILPAITSTNNSEKVDRIIGTVIQKGDVACKKFLQCLEEKDILKFEEIKDFKVKSLPAEIIQKFEWLSIEIFKQAEVQRYLESEIEIFFLLDSLYEWHLIELSEHDYIRNTDGRLAKVKKVLSIMNAKTDNSLFMKFCHILKMHRHERVVDWLHNYITTTINDESIWMEDIDASFGSTMKVKTSEDTEHSLEQHHINDMNNQLRENGRIVDVRSGCVEFILLSQLHGLSKENQQKLCKQFLQLLIKMPDVMSTLRPGQSFKVAVRRCYMDTPLLNELGMPLQRLKDDIALKICRPQILEHMDVSATFNFLENIQLVQTETIIKLKGVQDEKLKKEFIYHVLEKCSMAKLQEVLSKSKESTHCKYINDVVEERKCLECYRYSIWQSKQDVMDEIDTDMISATFKGQQQVPKFIFEFCVEKANTTSRADRARLFLDFILIKGELLTAFAGVLATRSNICIRCVKCKQCSEGSGRRPIEGEEKEKEEEEKGEEEEEKEVEKEDGKDEKYDFYFKINDIGELTVENRTEEHTKFGKCNVEAKEGFVLSKNNTRVITTLFKRFIQFLTETTDIAEIKKNYCDSLLKNVRSYKFDTVKDFDQLRKEIRAIELELLNLEKATSIVQHQPISSDSVKLDDILKKIESMGKRLDTLENKTRKEAPRTTGNTQSNTGYFRGNRRGNNWRRYGRGNRYQNDRGSNRGTYQKESGHALQYTEDNLN</sequence>
<dbReference type="EC" id="2.4.1.-" evidence="2"/>
<evidence type="ECO:0000313" key="3">
    <source>
        <dbReference type="Proteomes" id="UP000507470"/>
    </source>
</evidence>
<dbReference type="Proteomes" id="UP000507470">
    <property type="component" value="Unassembled WGS sequence"/>
</dbReference>
<feature type="compositionally biased region" description="Basic and acidic residues" evidence="1">
    <location>
        <begin position="726"/>
        <end position="737"/>
    </location>
</feature>
<evidence type="ECO:0000313" key="2">
    <source>
        <dbReference type="EMBL" id="CAC5415983.1"/>
    </source>
</evidence>
<accession>A0A6J8E7L2</accession>
<protein>
    <submittedName>
        <fullName evidence="2">TMTC</fullName>
        <ecNumber evidence="2">2.4.1.-</ecNumber>
    </submittedName>
</protein>
<feature type="compositionally biased region" description="Acidic residues" evidence="1">
    <location>
        <begin position="562"/>
        <end position="575"/>
    </location>
</feature>
<gene>
    <name evidence="2" type="ORF">MCOR_48630</name>
</gene>
<keyword evidence="2" id="KW-0808">Transferase</keyword>
<dbReference type="AlphaFoldDB" id="A0A6J8E7L2"/>
<evidence type="ECO:0000256" key="1">
    <source>
        <dbReference type="SAM" id="MobiDB-lite"/>
    </source>
</evidence>
<feature type="compositionally biased region" description="Basic and acidic residues" evidence="1">
    <location>
        <begin position="551"/>
        <end position="561"/>
    </location>
</feature>
<proteinExistence type="predicted"/>
<organism evidence="2 3">
    <name type="scientific">Mytilus coruscus</name>
    <name type="common">Sea mussel</name>
    <dbReference type="NCBI Taxonomy" id="42192"/>
    <lineage>
        <taxon>Eukaryota</taxon>
        <taxon>Metazoa</taxon>
        <taxon>Spiralia</taxon>
        <taxon>Lophotrochozoa</taxon>
        <taxon>Mollusca</taxon>
        <taxon>Bivalvia</taxon>
        <taxon>Autobranchia</taxon>
        <taxon>Pteriomorphia</taxon>
        <taxon>Mytilida</taxon>
        <taxon>Mytiloidea</taxon>
        <taxon>Mytilidae</taxon>
        <taxon>Mytilinae</taxon>
        <taxon>Mytilus</taxon>
    </lineage>
</organism>
<feature type="compositionally biased region" description="Basic residues" evidence="1">
    <location>
        <begin position="752"/>
        <end position="764"/>
    </location>
</feature>
<keyword evidence="3" id="KW-1185">Reference proteome</keyword>
<dbReference type="InterPro" id="IPR011029">
    <property type="entry name" value="DEATH-like_dom_sf"/>
</dbReference>
<reference evidence="2 3" key="1">
    <citation type="submission" date="2020-06" db="EMBL/GenBank/DDBJ databases">
        <authorList>
            <person name="Li R."/>
            <person name="Bekaert M."/>
        </authorList>
    </citation>
    <scope>NUCLEOTIDE SEQUENCE [LARGE SCALE GENOMIC DNA]</scope>
    <source>
        <strain evidence="3">wild</strain>
    </source>
</reference>
<dbReference type="GO" id="GO:0016757">
    <property type="term" value="F:glycosyltransferase activity"/>
    <property type="evidence" value="ECO:0007669"/>
    <property type="project" value="UniProtKB-KW"/>
</dbReference>
<feature type="region of interest" description="Disordered" evidence="1">
    <location>
        <begin position="726"/>
        <end position="795"/>
    </location>
</feature>
<keyword evidence="2" id="KW-0328">Glycosyltransferase</keyword>
<dbReference type="Gene3D" id="1.10.533.10">
    <property type="entry name" value="Death Domain, Fas"/>
    <property type="match status" value="2"/>
</dbReference>
<name>A0A6J8E7L2_MYTCO</name>
<feature type="region of interest" description="Disordered" evidence="1">
    <location>
        <begin position="548"/>
        <end position="582"/>
    </location>
</feature>
<dbReference type="SUPFAM" id="SSF47986">
    <property type="entry name" value="DEATH domain"/>
    <property type="match status" value="2"/>
</dbReference>
<dbReference type="EMBL" id="CACVKT020008526">
    <property type="protein sequence ID" value="CAC5415983.1"/>
    <property type="molecule type" value="Genomic_DNA"/>
</dbReference>